<dbReference type="Pfam" id="PF01292">
    <property type="entry name" value="Ni_hydr_CYTB"/>
    <property type="match status" value="1"/>
</dbReference>
<evidence type="ECO:0000256" key="3">
    <source>
        <dbReference type="ARBA" id="ARBA00022448"/>
    </source>
</evidence>
<gene>
    <name evidence="15" type="ORF">F6X38_12575</name>
</gene>
<dbReference type="InterPro" id="IPR016174">
    <property type="entry name" value="Di-haem_cyt_TM"/>
</dbReference>
<keyword evidence="16" id="KW-1185">Reference proteome</keyword>
<evidence type="ECO:0000313" key="15">
    <source>
        <dbReference type="EMBL" id="KAB0679649.1"/>
    </source>
</evidence>
<dbReference type="GO" id="GO:0022904">
    <property type="term" value="P:respiratory electron transport chain"/>
    <property type="evidence" value="ECO:0007669"/>
    <property type="project" value="InterPro"/>
</dbReference>
<evidence type="ECO:0000256" key="6">
    <source>
        <dbReference type="ARBA" id="ARBA00022692"/>
    </source>
</evidence>
<feature type="transmembrane region" description="Helical" evidence="13">
    <location>
        <begin position="102"/>
        <end position="120"/>
    </location>
</feature>
<evidence type="ECO:0000256" key="10">
    <source>
        <dbReference type="ARBA" id="ARBA00023004"/>
    </source>
</evidence>
<reference evidence="15 16" key="1">
    <citation type="submission" date="2019-09" db="EMBL/GenBank/DDBJ databases">
        <title>YIM 132180 draft genome.</title>
        <authorList>
            <person name="Zhang K."/>
        </authorList>
    </citation>
    <scope>NUCLEOTIDE SEQUENCE [LARGE SCALE GENOMIC DNA]</scope>
    <source>
        <strain evidence="15 16">YIM 132180</strain>
    </source>
</reference>
<feature type="transmembrane region" description="Helical" evidence="13">
    <location>
        <begin position="58"/>
        <end position="81"/>
    </location>
</feature>
<evidence type="ECO:0000256" key="1">
    <source>
        <dbReference type="ARBA" id="ARBA00001970"/>
    </source>
</evidence>
<proteinExistence type="inferred from homology"/>
<protein>
    <submittedName>
        <fullName evidence="15">Cytochrome b</fullName>
    </submittedName>
</protein>
<name>A0A7V7TWG1_9HYPH</name>
<evidence type="ECO:0000256" key="12">
    <source>
        <dbReference type="ARBA" id="ARBA00037975"/>
    </source>
</evidence>
<dbReference type="GO" id="GO:0046872">
    <property type="term" value="F:metal ion binding"/>
    <property type="evidence" value="ECO:0007669"/>
    <property type="project" value="UniProtKB-KW"/>
</dbReference>
<dbReference type="Gene3D" id="1.20.950.20">
    <property type="entry name" value="Transmembrane di-heme cytochromes, Chain C"/>
    <property type="match status" value="1"/>
</dbReference>
<organism evidence="15 16">
    <name type="scientific">Plantimonas leprariae</name>
    <dbReference type="NCBI Taxonomy" id="2615207"/>
    <lineage>
        <taxon>Bacteria</taxon>
        <taxon>Pseudomonadati</taxon>
        <taxon>Pseudomonadota</taxon>
        <taxon>Alphaproteobacteria</taxon>
        <taxon>Hyphomicrobiales</taxon>
        <taxon>Aurantimonadaceae</taxon>
        <taxon>Plantimonas</taxon>
    </lineage>
</organism>
<evidence type="ECO:0000256" key="4">
    <source>
        <dbReference type="ARBA" id="ARBA00022475"/>
    </source>
</evidence>
<comment type="similarity">
    <text evidence="12">Belongs to the cytochrome b561 family.</text>
</comment>
<evidence type="ECO:0000259" key="14">
    <source>
        <dbReference type="Pfam" id="PF01292"/>
    </source>
</evidence>
<dbReference type="GO" id="GO:0020037">
    <property type="term" value="F:heme binding"/>
    <property type="evidence" value="ECO:0007669"/>
    <property type="project" value="TreeGrafter"/>
</dbReference>
<comment type="cofactor">
    <cofactor evidence="1">
        <name>heme b</name>
        <dbReference type="ChEBI" id="CHEBI:60344"/>
    </cofactor>
</comment>
<evidence type="ECO:0000256" key="11">
    <source>
        <dbReference type="ARBA" id="ARBA00023136"/>
    </source>
</evidence>
<dbReference type="AlphaFoldDB" id="A0A7V7TWG1"/>
<keyword evidence="3" id="KW-0813">Transport</keyword>
<dbReference type="PANTHER" id="PTHR30529">
    <property type="entry name" value="CYTOCHROME B561"/>
    <property type="match status" value="1"/>
</dbReference>
<evidence type="ECO:0000256" key="8">
    <source>
        <dbReference type="ARBA" id="ARBA00022982"/>
    </source>
</evidence>
<dbReference type="InterPro" id="IPR011577">
    <property type="entry name" value="Cyt_b561_bac/Ni-Hgenase"/>
</dbReference>
<dbReference type="GO" id="GO:0009055">
    <property type="term" value="F:electron transfer activity"/>
    <property type="evidence" value="ECO:0007669"/>
    <property type="project" value="InterPro"/>
</dbReference>
<dbReference type="EMBL" id="VZDO01000009">
    <property type="protein sequence ID" value="KAB0679649.1"/>
    <property type="molecule type" value="Genomic_DNA"/>
</dbReference>
<keyword evidence="8" id="KW-0249">Electron transport</keyword>
<keyword evidence="9 13" id="KW-1133">Transmembrane helix</keyword>
<feature type="domain" description="Cytochrome b561 bacterial/Ni-hydrogenase" evidence="14">
    <location>
        <begin position="18"/>
        <end position="189"/>
    </location>
</feature>
<dbReference type="RefSeq" id="WP_150970173.1">
    <property type="nucleotide sequence ID" value="NZ_VZDO01000009.1"/>
</dbReference>
<dbReference type="InterPro" id="IPR052168">
    <property type="entry name" value="Cytochrome_b561_oxidase"/>
</dbReference>
<evidence type="ECO:0000256" key="2">
    <source>
        <dbReference type="ARBA" id="ARBA00004651"/>
    </source>
</evidence>
<feature type="transmembrane region" description="Helical" evidence="13">
    <location>
        <begin position="155"/>
        <end position="176"/>
    </location>
</feature>
<evidence type="ECO:0000256" key="7">
    <source>
        <dbReference type="ARBA" id="ARBA00022723"/>
    </source>
</evidence>
<keyword evidence="4" id="KW-1003">Cell membrane</keyword>
<keyword evidence="11 13" id="KW-0472">Membrane</keyword>
<evidence type="ECO:0000256" key="13">
    <source>
        <dbReference type="SAM" id="Phobius"/>
    </source>
</evidence>
<keyword evidence="7" id="KW-0479">Metal-binding</keyword>
<sequence>MSATAVDGRQMSDTHEGFGIVSRTFHWGMALLFVWQFTSAILHVFAEDTPVAAFFWGTHYSVGFTLFVLVLLRGLWGLANVNNRPPHAGARFERLAATAGQVVLYALMVVIPALMIYRAVASGRGFRVYGLQLVPPSETPAPGSEFAVYSNAHVLLAWTFLAFIAIHAALALYHAFGRRDATLDRMTKGYSERPLNPADAPRY</sequence>
<dbReference type="Proteomes" id="UP000432089">
    <property type="component" value="Unassembled WGS sequence"/>
</dbReference>
<evidence type="ECO:0000256" key="9">
    <source>
        <dbReference type="ARBA" id="ARBA00022989"/>
    </source>
</evidence>
<evidence type="ECO:0000256" key="5">
    <source>
        <dbReference type="ARBA" id="ARBA00022617"/>
    </source>
</evidence>
<comment type="caution">
    <text evidence="15">The sequence shown here is derived from an EMBL/GenBank/DDBJ whole genome shotgun (WGS) entry which is preliminary data.</text>
</comment>
<accession>A0A7V7TWG1</accession>
<feature type="transmembrane region" description="Helical" evidence="13">
    <location>
        <begin position="25"/>
        <end position="46"/>
    </location>
</feature>
<keyword evidence="6 13" id="KW-0812">Transmembrane</keyword>
<dbReference type="PANTHER" id="PTHR30529:SF1">
    <property type="entry name" value="CYTOCHROME B561 HOMOLOG 2"/>
    <property type="match status" value="1"/>
</dbReference>
<comment type="subcellular location">
    <subcellularLocation>
        <location evidence="2">Cell membrane</location>
        <topology evidence="2">Multi-pass membrane protein</topology>
    </subcellularLocation>
</comment>
<dbReference type="SUPFAM" id="SSF81342">
    <property type="entry name" value="Transmembrane di-heme cytochromes"/>
    <property type="match status" value="1"/>
</dbReference>
<evidence type="ECO:0000313" key="16">
    <source>
        <dbReference type="Proteomes" id="UP000432089"/>
    </source>
</evidence>
<dbReference type="GO" id="GO:0005886">
    <property type="term" value="C:plasma membrane"/>
    <property type="evidence" value="ECO:0007669"/>
    <property type="project" value="UniProtKB-SubCell"/>
</dbReference>
<keyword evidence="5" id="KW-0349">Heme</keyword>
<keyword evidence="10" id="KW-0408">Iron</keyword>